<reference evidence="2" key="1">
    <citation type="submission" date="2021-02" db="EMBL/GenBank/DDBJ databases">
        <title>First Annotated Genome of the Yellow-green Alga Tribonema minus.</title>
        <authorList>
            <person name="Mahan K.M."/>
        </authorList>
    </citation>
    <scope>NUCLEOTIDE SEQUENCE</scope>
    <source>
        <strain evidence="2">UTEX B ZZ1240</strain>
    </source>
</reference>
<name>A0A835YQ28_9STRA</name>
<dbReference type="SUPFAM" id="SSF52540">
    <property type="entry name" value="P-loop containing nucleoside triphosphate hydrolases"/>
    <property type="match status" value="1"/>
</dbReference>
<dbReference type="AlphaFoldDB" id="A0A835YQ28"/>
<feature type="compositionally biased region" description="Low complexity" evidence="1">
    <location>
        <begin position="113"/>
        <end position="127"/>
    </location>
</feature>
<dbReference type="EMBL" id="JAFCMP010000501">
    <property type="protein sequence ID" value="KAG5179129.1"/>
    <property type="molecule type" value="Genomic_DNA"/>
</dbReference>
<feature type="region of interest" description="Disordered" evidence="1">
    <location>
        <begin position="98"/>
        <end position="140"/>
    </location>
</feature>
<keyword evidence="3" id="KW-1185">Reference proteome</keyword>
<comment type="caution">
    <text evidence="2">The sequence shown here is derived from an EMBL/GenBank/DDBJ whole genome shotgun (WGS) entry which is preliminary data.</text>
</comment>
<feature type="compositionally biased region" description="Polar residues" evidence="1">
    <location>
        <begin position="98"/>
        <end position="109"/>
    </location>
</feature>
<feature type="compositionally biased region" description="Polar residues" evidence="1">
    <location>
        <begin position="128"/>
        <end position="139"/>
    </location>
</feature>
<proteinExistence type="predicted"/>
<organism evidence="2 3">
    <name type="scientific">Tribonema minus</name>
    <dbReference type="NCBI Taxonomy" id="303371"/>
    <lineage>
        <taxon>Eukaryota</taxon>
        <taxon>Sar</taxon>
        <taxon>Stramenopiles</taxon>
        <taxon>Ochrophyta</taxon>
        <taxon>PX clade</taxon>
        <taxon>Xanthophyceae</taxon>
        <taxon>Tribonematales</taxon>
        <taxon>Tribonemataceae</taxon>
        <taxon>Tribonema</taxon>
    </lineage>
</organism>
<evidence type="ECO:0000256" key="1">
    <source>
        <dbReference type="SAM" id="MobiDB-lite"/>
    </source>
</evidence>
<dbReference type="Proteomes" id="UP000664859">
    <property type="component" value="Unassembled WGS sequence"/>
</dbReference>
<dbReference type="InterPro" id="IPR027417">
    <property type="entry name" value="P-loop_NTPase"/>
</dbReference>
<sequence length="617" mass="67520">MTAELGDRLAQELVAVVARAGKLGIPLVRLSELVEVSGKKLVRPTQIWCRSSVTVYQHLHVGVHVYVRVQKAELRREPFIERLLLLVLRRHQAWVSATQRPSQPPSSHMHQFPSSAAPASSSSMPSSQGQHAQGLSGQLGSYALPPDMAQRAMVTSRPANKPPARCANGVQAAVLALRADRGLSEGAALIAEQRTASVAHWGLLGIEHHEKTRVFMATQAPFVAIATGRPGSGKTNTVGVLIENCLLDCDGVTENSLPMTTLIMHYDSDTSSCCELASLTQPNGRVQDVLGVAVPKVVVLVPPHLLAERTRDYSGVANVQVSPLLLDWNLLTAAQLTTLLGDVSAERSALLHAAVLAVMVEFEQEPISRTDYLAFKHQVARKYSQLPGTSAHVLQMQLTRLDDIIWQSEPNLTYARVQNESTFDKMLKDQPVVVADLSSTLYSPEDAGCLFAVMLQQFRSLNTSTRKLVVFDDVHRYATSDSTGAADCPLSMELVETCQRMHQANIRVIAASQRPHKLPTDIFSAANLVVVHRCQGQPSWGATLQQRLLLGPGGCDLLPQLQRGEAMVFASDSDEALESIVQGPWYKMRIRQRLTAGLASCSSQLRLPRQRRSPRRD</sequence>
<gene>
    <name evidence="2" type="ORF">JKP88DRAFT_247756</name>
</gene>
<evidence type="ECO:0000313" key="3">
    <source>
        <dbReference type="Proteomes" id="UP000664859"/>
    </source>
</evidence>
<evidence type="ECO:0000313" key="2">
    <source>
        <dbReference type="EMBL" id="KAG5179129.1"/>
    </source>
</evidence>
<dbReference type="Gene3D" id="3.40.50.300">
    <property type="entry name" value="P-loop containing nucleotide triphosphate hydrolases"/>
    <property type="match status" value="1"/>
</dbReference>
<accession>A0A835YQ28</accession>
<protein>
    <submittedName>
        <fullName evidence="2">Uncharacterized protein</fullName>
    </submittedName>
</protein>
<dbReference type="OrthoDB" id="2316594at2759"/>